<keyword evidence="9" id="KW-1185">Reference proteome</keyword>
<feature type="transmembrane region" description="Helical" evidence="6">
    <location>
        <begin position="432"/>
        <end position="457"/>
    </location>
</feature>
<feature type="domain" description="Major facilitator superfamily (MFS) profile" evidence="7">
    <location>
        <begin position="50"/>
        <end position="462"/>
    </location>
</feature>
<dbReference type="PROSITE" id="PS50850">
    <property type="entry name" value="MFS"/>
    <property type="match status" value="1"/>
</dbReference>
<comment type="caution">
    <text evidence="8">The sequence shown here is derived from an EMBL/GenBank/DDBJ whole genome shotgun (WGS) entry which is preliminary data.</text>
</comment>
<keyword evidence="3 6" id="KW-0812">Transmembrane</keyword>
<feature type="transmembrane region" description="Helical" evidence="6">
    <location>
        <begin position="319"/>
        <end position="336"/>
    </location>
</feature>
<feature type="transmembrane region" description="Helical" evidence="6">
    <location>
        <begin position="279"/>
        <end position="299"/>
    </location>
</feature>
<dbReference type="Pfam" id="PF07690">
    <property type="entry name" value="MFS_1"/>
    <property type="match status" value="1"/>
</dbReference>
<organism evidence="8 9">
    <name type="scientific">Phyllachora maydis</name>
    <dbReference type="NCBI Taxonomy" id="1825666"/>
    <lineage>
        <taxon>Eukaryota</taxon>
        <taxon>Fungi</taxon>
        <taxon>Dikarya</taxon>
        <taxon>Ascomycota</taxon>
        <taxon>Pezizomycotina</taxon>
        <taxon>Sordariomycetes</taxon>
        <taxon>Sordariomycetidae</taxon>
        <taxon>Phyllachorales</taxon>
        <taxon>Phyllachoraceae</taxon>
        <taxon>Phyllachora</taxon>
    </lineage>
</organism>
<dbReference type="Proteomes" id="UP001217918">
    <property type="component" value="Unassembled WGS sequence"/>
</dbReference>
<feature type="transmembrane region" description="Helical" evidence="6">
    <location>
        <begin position="343"/>
        <end position="360"/>
    </location>
</feature>
<dbReference type="InterPro" id="IPR020846">
    <property type="entry name" value="MFS_dom"/>
</dbReference>
<dbReference type="SUPFAM" id="SSF103473">
    <property type="entry name" value="MFS general substrate transporter"/>
    <property type="match status" value="1"/>
</dbReference>
<proteinExistence type="predicted"/>
<dbReference type="Gene3D" id="1.20.1250.20">
    <property type="entry name" value="MFS general substrate transporter like domains"/>
    <property type="match status" value="2"/>
</dbReference>
<evidence type="ECO:0000256" key="5">
    <source>
        <dbReference type="ARBA" id="ARBA00023136"/>
    </source>
</evidence>
<dbReference type="PANTHER" id="PTHR43791:SF52">
    <property type="entry name" value="TRANSPORTER, PUTATIVE (AFU_ORTHOLOGUE AFUA_1G11820)-RELATED"/>
    <property type="match status" value="1"/>
</dbReference>
<dbReference type="EMBL" id="JAQQPM010000001">
    <property type="protein sequence ID" value="KAK2066915.1"/>
    <property type="molecule type" value="Genomic_DNA"/>
</dbReference>
<dbReference type="FunFam" id="1.20.1250.20:FF:000034">
    <property type="entry name" value="MFS general substrate transporter"/>
    <property type="match status" value="1"/>
</dbReference>
<reference evidence="8" key="1">
    <citation type="journal article" date="2023" name="Mol. Plant Microbe Interact.">
        <title>Elucidating the Obligate Nature and Biological Capacity of an Invasive Fungal Corn Pathogen.</title>
        <authorList>
            <person name="MacCready J.S."/>
            <person name="Roggenkamp E.M."/>
            <person name="Gdanetz K."/>
            <person name="Chilvers M.I."/>
        </authorList>
    </citation>
    <scope>NUCLEOTIDE SEQUENCE</scope>
    <source>
        <strain evidence="8">PM02</strain>
    </source>
</reference>
<dbReference type="GO" id="GO:0022857">
    <property type="term" value="F:transmembrane transporter activity"/>
    <property type="evidence" value="ECO:0007669"/>
    <property type="project" value="InterPro"/>
</dbReference>
<evidence type="ECO:0000256" key="1">
    <source>
        <dbReference type="ARBA" id="ARBA00004141"/>
    </source>
</evidence>
<gene>
    <name evidence="8" type="ORF">P8C59_000693</name>
</gene>
<dbReference type="AlphaFoldDB" id="A0AAD9M965"/>
<evidence type="ECO:0000256" key="6">
    <source>
        <dbReference type="SAM" id="Phobius"/>
    </source>
</evidence>
<feature type="transmembrane region" description="Helical" evidence="6">
    <location>
        <begin position="404"/>
        <end position="426"/>
    </location>
</feature>
<evidence type="ECO:0000313" key="9">
    <source>
        <dbReference type="Proteomes" id="UP001217918"/>
    </source>
</evidence>
<dbReference type="InterPro" id="IPR011701">
    <property type="entry name" value="MFS"/>
</dbReference>
<evidence type="ECO:0000256" key="4">
    <source>
        <dbReference type="ARBA" id="ARBA00022989"/>
    </source>
</evidence>
<evidence type="ECO:0000256" key="3">
    <source>
        <dbReference type="ARBA" id="ARBA00022692"/>
    </source>
</evidence>
<dbReference type="PANTHER" id="PTHR43791">
    <property type="entry name" value="PERMEASE-RELATED"/>
    <property type="match status" value="1"/>
</dbReference>
<dbReference type="GO" id="GO:0016020">
    <property type="term" value="C:membrane"/>
    <property type="evidence" value="ECO:0007669"/>
    <property type="project" value="UniProtKB-SubCell"/>
</dbReference>
<feature type="transmembrane region" description="Helical" evidence="6">
    <location>
        <begin position="117"/>
        <end position="137"/>
    </location>
</feature>
<comment type="subcellular location">
    <subcellularLocation>
        <location evidence="1">Membrane</location>
        <topology evidence="1">Multi-pass membrane protein</topology>
    </subcellularLocation>
</comment>
<keyword evidence="2" id="KW-0813">Transport</keyword>
<protein>
    <recommendedName>
        <fullName evidence="7">Major facilitator superfamily (MFS) profile domain-containing protein</fullName>
    </recommendedName>
</protein>
<sequence>MVIHPTVESDRTMEDVKVDVEGTRPDETSCSVHIDPAAEARLLRKLDLHICPVLFFLYFLCYLDRSNIGNAKIQGMTQDLELDRGNRYNIALFVFFVPYILLEAPSNMVLHKCRPSFYLAGLVFGWGMINMSMGLVQNFASLVALRFLLGVFEAGLYPGIVYYTSMFYRRHEFQKRLASIFSASLIASAFSGLLAYAVGHMSGTRGFGGWRWIFIIEGSMSAAAALVTVFFIVDFPDQVTFLTAAEKELLHRRLELDNKQNMDRLDRQSLMHIVTDYKIWMTGIILFGNGACAYSMNAFLPTILRDLGWVATDAQLHTVPVYLVALVFLFLGAWASDRLKHRCAFIVLPVVVAMAGYGMLLGQANLSPGAKYAAVFLAIFGGYASPNALSWLMNNLVGHNRRGIGAGIANGVGNLSGLLVSNVFFAREEPRFTTGFAVTLACVMLIPLASGVIEIGLWRENRRRERGERDWRLQLPPDEVACLADDHPRFRYTL</sequence>
<evidence type="ECO:0000259" key="7">
    <source>
        <dbReference type="PROSITE" id="PS50850"/>
    </source>
</evidence>
<feature type="transmembrane region" description="Helical" evidence="6">
    <location>
        <begin position="210"/>
        <end position="233"/>
    </location>
</feature>
<dbReference type="FunFam" id="1.20.1250.20:FF:000013">
    <property type="entry name" value="MFS general substrate transporter"/>
    <property type="match status" value="1"/>
</dbReference>
<name>A0AAD9M965_9PEZI</name>
<accession>A0AAD9M965</accession>
<feature type="transmembrane region" description="Helical" evidence="6">
    <location>
        <begin position="372"/>
        <end position="392"/>
    </location>
</feature>
<dbReference type="InterPro" id="IPR036259">
    <property type="entry name" value="MFS_trans_sf"/>
</dbReference>
<feature type="transmembrane region" description="Helical" evidence="6">
    <location>
        <begin position="177"/>
        <end position="198"/>
    </location>
</feature>
<evidence type="ECO:0000256" key="2">
    <source>
        <dbReference type="ARBA" id="ARBA00022448"/>
    </source>
</evidence>
<evidence type="ECO:0000313" key="8">
    <source>
        <dbReference type="EMBL" id="KAK2066915.1"/>
    </source>
</evidence>
<keyword evidence="5 6" id="KW-0472">Membrane</keyword>
<feature type="transmembrane region" description="Helical" evidence="6">
    <location>
        <begin position="143"/>
        <end position="165"/>
    </location>
</feature>
<feature type="transmembrane region" description="Helical" evidence="6">
    <location>
        <begin position="88"/>
        <end position="105"/>
    </location>
</feature>
<keyword evidence="4 6" id="KW-1133">Transmembrane helix</keyword>